<organism evidence="2 3">
    <name type="scientific">Plasmodium reichenowi</name>
    <dbReference type="NCBI Taxonomy" id="5854"/>
    <lineage>
        <taxon>Eukaryota</taxon>
        <taxon>Sar</taxon>
        <taxon>Alveolata</taxon>
        <taxon>Apicomplexa</taxon>
        <taxon>Aconoidasida</taxon>
        <taxon>Haemosporida</taxon>
        <taxon>Plasmodiidae</taxon>
        <taxon>Plasmodium</taxon>
        <taxon>Plasmodium (Laverania)</taxon>
    </lineage>
</organism>
<accession>A0A2P9DSQ9</accession>
<feature type="domain" description="Plasmodium RESA N-terminal" evidence="1">
    <location>
        <begin position="4"/>
        <end position="102"/>
    </location>
</feature>
<sequence length="104" mass="12525">MLKKLTEKELREVLNSSEYFLSKEDLRNIWVHTLSIAKEGLDDILKVLKSLIQIYLDNDIYVCIDECIWKYLLYDGIWKENHFKFCQTIGTEEIECNKSFFFFN</sequence>
<proteinExistence type="predicted"/>
<dbReference type="AlphaFoldDB" id="A0A2P9DSQ9"/>
<dbReference type="Pfam" id="PF09687">
    <property type="entry name" value="PRESAN"/>
    <property type="match status" value="1"/>
</dbReference>
<evidence type="ECO:0000313" key="3">
    <source>
        <dbReference type="Proteomes" id="UP000240500"/>
    </source>
</evidence>
<dbReference type="InterPro" id="IPR006526">
    <property type="entry name" value="Export_prot_PHISTa/b/c"/>
</dbReference>
<dbReference type="Proteomes" id="UP000240500">
    <property type="component" value="Unassembled WGS sequence"/>
</dbReference>
<dbReference type="OrthoDB" id="10514107at2759"/>
<name>A0A2P9DSQ9_PLARE</name>
<dbReference type="EMBL" id="OFAE01000009">
    <property type="protein sequence ID" value="SOV84007.1"/>
    <property type="molecule type" value="Genomic_DNA"/>
</dbReference>
<gene>
    <name evidence="2" type="ORF">PRG01_0000600</name>
</gene>
<dbReference type="NCBIfam" id="TIGR01639">
    <property type="entry name" value="P_fal_TIGR01639"/>
    <property type="match status" value="1"/>
</dbReference>
<evidence type="ECO:0000313" key="2">
    <source>
        <dbReference type="EMBL" id="SOV84007.1"/>
    </source>
</evidence>
<dbReference type="InterPro" id="IPR019111">
    <property type="entry name" value="PRESA_N"/>
</dbReference>
<dbReference type="VEuPathDB" id="PlasmoDB:PRCDC_1038600"/>
<protein>
    <recommendedName>
        <fullName evidence="1">Plasmodium RESA N-terminal domain-containing protein</fullName>
    </recommendedName>
</protein>
<evidence type="ECO:0000259" key="1">
    <source>
        <dbReference type="Pfam" id="PF09687"/>
    </source>
</evidence>
<dbReference type="VEuPathDB" id="PlasmoDB:PRG01_0000600"/>
<reference evidence="2 3" key="1">
    <citation type="submission" date="2016-09" db="EMBL/GenBank/DDBJ databases">
        <authorList>
            <consortium name="Pathogen Informatics"/>
        </authorList>
    </citation>
    <scope>NUCLEOTIDE SEQUENCE [LARGE SCALE GENOMIC DNA]</scope>
</reference>